<dbReference type="Pfam" id="PF13576">
    <property type="entry name" value="Pentapeptide_3"/>
    <property type="match status" value="1"/>
</dbReference>
<protein>
    <submittedName>
        <fullName evidence="2">Pentapeptide repeat-containing protein</fullName>
    </submittedName>
</protein>
<dbReference type="InterPro" id="IPR001646">
    <property type="entry name" value="5peptide_repeat"/>
</dbReference>
<keyword evidence="1" id="KW-0732">Signal</keyword>
<evidence type="ECO:0000256" key="1">
    <source>
        <dbReference type="SAM" id="SignalP"/>
    </source>
</evidence>
<organism evidence="2 3">
    <name type="scientific">Tenacibaculum geojense</name>
    <dbReference type="NCBI Taxonomy" id="915352"/>
    <lineage>
        <taxon>Bacteria</taxon>
        <taxon>Pseudomonadati</taxon>
        <taxon>Bacteroidota</taxon>
        <taxon>Flavobacteriia</taxon>
        <taxon>Flavobacteriales</taxon>
        <taxon>Flavobacteriaceae</taxon>
        <taxon>Tenacibaculum</taxon>
    </lineage>
</organism>
<keyword evidence="3" id="KW-1185">Reference proteome</keyword>
<accession>A0ABW3JQA3</accession>
<reference evidence="3" key="1">
    <citation type="journal article" date="2019" name="Int. J. Syst. Evol. Microbiol.">
        <title>The Global Catalogue of Microorganisms (GCM) 10K type strain sequencing project: providing services to taxonomists for standard genome sequencing and annotation.</title>
        <authorList>
            <consortium name="The Broad Institute Genomics Platform"/>
            <consortium name="The Broad Institute Genome Sequencing Center for Infectious Disease"/>
            <person name="Wu L."/>
            <person name="Ma J."/>
        </authorList>
    </citation>
    <scope>NUCLEOTIDE SEQUENCE [LARGE SCALE GENOMIC DNA]</scope>
    <source>
        <strain evidence="3">CCUG 60527</strain>
    </source>
</reference>
<gene>
    <name evidence="2" type="ORF">ACFQ1U_02990</name>
</gene>
<dbReference type="Proteomes" id="UP001597062">
    <property type="component" value="Unassembled WGS sequence"/>
</dbReference>
<comment type="caution">
    <text evidence="2">The sequence shown here is derived from an EMBL/GenBank/DDBJ whole genome shotgun (WGS) entry which is preliminary data.</text>
</comment>
<dbReference type="EMBL" id="JBHTJR010000017">
    <property type="protein sequence ID" value="MFD0992159.1"/>
    <property type="molecule type" value="Genomic_DNA"/>
</dbReference>
<proteinExistence type="predicted"/>
<dbReference type="Gene3D" id="2.160.20.80">
    <property type="entry name" value="E3 ubiquitin-protein ligase SopA"/>
    <property type="match status" value="1"/>
</dbReference>
<name>A0ABW3JQA3_9FLAO</name>
<feature type="chain" id="PRO_5045811368" evidence="1">
    <location>
        <begin position="20"/>
        <end position="257"/>
    </location>
</feature>
<feature type="signal peptide" evidence="1">
    <location>
        <begin position="1"/>
        <end position="19"/>
    </location>
</feature>
<evidence type="ECO:0000313" key="3">
    <source>
        <dbReference type="Proteomes" id="UP001597062"/>
    </source>
</evidence>
<sequence length="257" mass="29679">MKHIITTLAICFVSFQTFAQKTVSATKILKDVKAGIDVQVTNATIDGILDLTYMNEAIAKLPKRKKWWNNGGSNTVEKQITGKLIFKNCIFKDDVLAYIPDETSGYTFIANFEEDVSFTNCTFERKSMFKYSVFEKNADYSNAKFKDDSTFKYAKFERNSSFENVIFKEPSTFKYSKFDRFVSFANAIFSDSAIFKYAEFNNGVSFNNTKFKEDLNIKYTKVRGEFDIQNMDVAYEIDSKYTKINGDSFSKYLIKNK</sequence>
<dbReference type="RefSeq" id="WP_386105158.1">
    <property type="nucleotide sequence ID" value="NZ_JBHTJR010000017.1"/>
</dbReference>
<evidence type="ECO:0000313" key="2">
    <source>
        <dbReference type="EMBL" id="MFD0992159.1"/>
    </source>
</evidence>